<dbReference type="RefSeq" id="WP_304436539.1">
    <property type="nucleotide sequence ID" value="NZ_JAUKUC010000001.1"/>
</dbReference>
<evidence type="ECO:0000313" key="1">
    <source>
        <dbReference type="EMBL" id="MDO1513726.1"/>
    </source>
</evidence>
<evidence type="ECO:0000313" key="2">
    <source>
        <dbReference type="Proteomes" id="UP001168579"/>
    </source>
</evidence>
<dbReference type="EMBL" id="JAUKUC010000001">
    <property type="protein sequence ID" value="MDO1513726.1"/>
    <property type="molecule type" value="Genomic_DNA"/>
</dbReference>
<gene>
    <name evidence="1" type="ORF">Q2T41_13765</name>
</gene>
<keyword evidence="2" id="KW-1185">Reference proteome</keyword>
<sequence>MKVLRTLIQFSAIASFIFVLPIQAQKKPMVIQDPEVGIKVNTHFPFSDLNSLEVADLMSSWLSEKGFDN</sequence>
<dbReference type="InterPro" id="IPR029058">
    <property type="entry name" value="AB_hydrolase_fold"/>
</dbReference>
<reference evidence="1" key="1">
    <citation type="journal article" date="2014" name="Int. J. Syst. Evol. Microbiol.">
        <title>Complete genome of a new Firmicutes species belonging to the dominant human colonic microbiota ('Ruminococcus bicirculans') reveals two chromosomes and a selective capacity to utilize plant glucans.</title>
        <authorList>
            <consortium name="NISC Comparative Sequencing Program"/>
            <person name="Wegmann U."/>
            <person name="Louis P."/>
            <person name="Goesmann A."/>
            <person name="Henrissat B."/>
            <person name="Duncan S.H."/>
            <person name="Flint H.J."/>
        </authorList>
    </citation>
    <scope>NUCLEOTIDE SEQUENCE</scope>
    <source>
        <strain evidence="1">CECT 8869</strain>
    </source>
</reference>
<accession>A0ABT8RS68</accession>
<reference evidence="1" key="2">
    <citation type="submission" date="2023-06" db="EMBL/GenBank/DDBJ databases">
        <authorList>
            <person name="Lucena T."/>
            <person name="Sun Q."/>
        </authorList>
    </citation>
    <scope>NUCLEOTIDE SEQUENCE</scope>
    <source>
        <strain evidence="1">CECT 8869</strain>
    </source>
</reference>
<protein>
    <submittedName>
        <fullName evidence="1">Uncharacterized protein</fullName>
    </submittedName>
</protein>
<comment type="caution">
    <text evidence="1">The sequence shown here is derived from an EMBL/GenBank/DDBJ whole genome shotgun (WGS) entry which is preliminary data.</text>
</comment>
<dbReference type="Gene3D" id="3.40.50.1820">
    <property type="entry name" value="alpha/beta hydrolase"/>
    <property type="match status" value="1"/>
</dbReference>
<organism evidence="1 2">
    <name type="scientific">Maribacter confluentis</name>
    <dbReference type="NCBI Taxonomy" id="1656093"/>
    <lineage>
        <taxon>Bacteria</taxon>
        <taxon>Pseudomonadati</taxon>
        <taxon>Bacteroidota</taxon>
        <taxon>Flavobacteriia</taxon>
        <taxon>Flavobacteriales</taxon>
        <taxon>Flavobacteriaceae</taxon>
        <taxon>Maribacter</taxon>
    </lineage>
</organism>
<name>A0ABT8RS68_9FLAO</name>
<dbReference type="Proteomes" id="UP001168579">
    <property type="component" value="Unassembled WGS sequence"/>
</dbReference>
<proteinExistence type="predicted"/>